<organism evidence="5 6">
    <name type="scientific">Malassezia psittaci</name>
    <dbReference type="NCBI Taxonomy" id="1821823"/>
    <lineage>
        <taxon>Eukaryota</taxon>
        <taxon>Fungi</taxon>
        <taxon>Dikarya</taxon>
        <taxon>Basidiomycota</taxon>
        <taxon>Ustilaginomycotina</taxon>
        <taxon>Malasseziomycetes</taxon>
        <taxon>Malasseziales</taxon>
        <taxon>Malasseziaceae</taxon>
        <taxon>Malassezia</taxon>
    </lineage>
</organism>
<dbReference type="PANTHER" id="PTHR12689:SF4">
    <property type="entry name" value="PROTEIN AAR2 HOMOLOG"/>
    <property type="match status" value="1"/>
</dbReference>
<feature type="compositionally biased region" description="Basic and acidic residues" evidence="2">
    <location>
        <begin position="169"/>
        <end position="178"/>
    </location>
</feature>
<keyword evidence="6" id="KW-1185">Reference proteome</keyword>
<dbReference type="InterPro" id="IPR033648">
    <property type="entry name" value="AAR2_C"/>
</dbReference>
<dbReference type="InterPro" id="IPR038516">
    <property type="entry name" value="AAR2_N_sf"/>
</dbReference>
<gene>
    <name evidence="5" type="ORF">MPSI1_003130</name>
</gene>
<evidence type="ECO:0000313" key="5">
    <source>
        <dbReference type="EMBL" id="WFD44462.1"/>
    </source>
</evidence>
<evidence type="ECO:0000313" key="6">
    <source>
        <dbReference type="Proteomes" id="UP001214628"/>
    </source>
</evidence>
<dbReference type="InterPro" id="IPR033647">
    <property type="entry name" value="Aar2_N"/>
</dbReference>
<feature type="region of interest" description="Disordered" evidence="2">
    <location>
        <begin position="169"/>
        <end position="201"/>
    </location>
</feature>
<evidence type="ECO:0000256" key="2">
    <source>
        <dbReference type="SAM" id="MobiDB-lite"/>
    </source>
</evidence>
<dbReference type="Pfam" id="PF05282">
    <property type="entry name" value="AAR2"/>
    <property type="match status" value="1"/>
</dbReference>
<dbReference type="InterPro" id="IPR007946">
    <property type="entry name" value="AAR2"/>
</dbReference>
<dbReference type="CDD" id="cd13778">
    <property type="entry name" value="Aar2_C"/>
    <property type="match status" value="1"/>
</dbReference>
<comment type="similarity">
    <text evidence="1">Belongs to the AAR2 family.</text>
</comment>
<sequence>MHAHAHKASDAWKNACWLLSGLPRGSYLGLDMGSARIDTKFQGYKDVPPGLHCLTWQAASNSEEMVTAGVRTALFLYTSSEQTVAREYDQKADAWHTIGHVDDHADVIVSPEYLETIKTQLAPYTSDPHWRSLVIRLNTNHITLYRVFQCTAKTDASCDSFSPLAQHEDFTSDQELRRNSPKQQGIPLSSGTTHRRTQDARDDVDILVEGAHSDHESDKSSSSDDTASFTHTQNFSMDQLNFTPFPLQRSWPPEARGLQRTKYSQDKSWLLDQVIKRAQAADQSYARSLARWNKNSEGAEYDALLREMELVFVLFQQVNNADACNHWLALITLFCKAASRLGAPEIYALHPCEWQPELPDHEPQLEAHIAFLQLLTSQMQVLPENLWTDQLIVEQDRLLTDLAELRSNIARALGAYAATHKDSQSHVYQPHDKLVNAWSAFSATTKDRFQWTLDASLDEEIEALNEVEQGEDAPVIVDIHTQTSYTF</sequence>
<dbReference type="Pfam" id="PF20981">
    <property type="entry name" value="AAR2_1st"/>
    <property type="match status" value="1"/>
</dbReference>
<reference evidence="5" key="1">
    <citation type="submission" date="2023-02" db="EMBL/GenBank/DDBJ databases">
        <title>Mating type loci evolution in Malassezia.</title>
        <authorList>
            <person name="Coelho M.A."/>
        </authorList>
    </citation>
    <scope>NUCLEOTIDE SEQUENCE</scope>
    <source>
        <strain evidence="5">CBS 14136</strain>
    </source>
</reference>
<dbReference type="Gene3D" id="1.25.40.550">
    <property type="entry name" value="Aar2, C-terminal domain-like"/>
    <property type="match status" value="1"/>
</dbReference>
<feature type="domain" description="AAR2 N-terminal" evidence="4">
    <location>
        <begin position="15"/>
        <end position="142"/>
    </location>
</feature>
<accession>A0AAF0FBV1</accession>
<evidence type="ECO:0000259" key="4">
    <source>
        <dbReference type="Pfam" id="PF20981"/>
    </source>
</evidence>
<feature type="compositionally biased region" description="Polar residues" evidence="2">
    <location>
        <begin position="181"/>
        <end position="192"/>
    </location>
</feature>
<dbReference type="InterPro" id="IPR038514">
    <property type="entry name" value="AAR2_C_sf"/>
</dbReference>
<dbReference type="PANTHER" id="PTHR12689">
    <property type="entry name" value="A1 CISTRON SPLICING FACTOR AAR2-RELATED"/>
    <property type="match status" value="1"/>
</dbReference>
<dbReference type="CDD" id="cd13777">
    <property type="entry name" value="Aar2_N"/>
    <property type="match status" value="1"/>
</dbReference>
<evidence type="ECO:0000256" key="1">
    <source>
        <dbReference type="ARBA" id="ARBA00006281"/>
    </source>
</evidence>
<dbReference type="Gene3D" id="2.60.34.20">
    <property type="match status" value="1"/>
</dbReference>
<feature type="domain" description="AAR2 C-terminal" evidence="3">
    <location>
        <begin position="242"/>
        <end position="454"/>
    </location>
</feature>
<evidence type="ECO:0000259" key="3">
    <source>
        <dbReference type="Pfam" id="PF05282"/>
    </source>
</evidence>
<dbReference type="Proteomes" id="UP001214628">
    <property type="component" value="Chromosome 4"/>
</dbReference>
<dbReference type="EMBL" id="CP118378">
    <property type="protein sequence ID" value="WFD44462.1"/>
    <property type="molecule type" value="Genomic_DNA"/>
</dbReference>
<dbReference type="AlphaFoldDB" id="A0AAF0FBV1"/>
<protein>
    <submittedName>
        <fullName evidence="5">Uncharacterized protein</fullName>
    </submittedName>
</protein>
<proteinExistence type="inferred from homology"/>
<name>A0AAF0FBV1_9BASI</name>
<dbReference type="GO" id="GO:0000244">
    <property type="term" value="P:spliceosomal tri-snRNP complex assembly"/>
    <property type="evidence" value="ECO:0007669"/>
    <property type="project" value="TreeGrafter"/>
</dbReference>